<evidence type="ECO:0000256" key="4">
    <source>
        <dbReference type="SAM" id="MobiDB-lite"/>
    </source>
</evidence>
<dbReference type="STRING" id="1227456.C450_12795"/>
<reference evidence="5 6" key="1">
    <citation type="journal article" date="2014" name="PLoS Genet.">
        <title>Phylogenetically driven sequencing of extremely halophilic archaea reveals strategies for static and dynamic osmo-response.</title>
        <authorList>
            <person name="Becker E.A."/>
            <person name="Seitzer P.M."/>
            <person name="Tritt A."/>
            <person name="Larsen D."/>
            <person name="Krusor M."/>
            <person name="Yao A.I."/>
            <person name="Wu D."/>
            <person name="Madern D."/>
            <person name="Eisen J.A."/>
            <person name="Darling A.E."/>
            <person name="Facciotti M.T."/>
        </authorList>
    </citation>
    <scope>NUCLEOTIDE SEQUENCE [LARGE SCALE GENOMIC DNA]</scope>
    <source>
        <strain evidence="5 6">DSM 8989</strain>
    </source>
</reference>
<dbReference type="InterPro" id="IPR000638">
    <property type="entry name" value="Gas-vesicle_GvpA-like"/>
</dbReference>
<sequence length="165" mass="17433">MSDSGGPTRRSDSLADVVEMLLDKGVVINADIAVSVGDTELLGVQLRAALASFETAAEYGLEFPDGTDMRRVEAASDRTPVEELDDERDEPVINESGSWLSEPPITSDESESDDDAKQPSEPGVGARPRIGGRSGGETDETEGGNGDEDEPDESDETAGESDDED</sequence>
<dbReference type="GO" id="GO:0031411">
    <property type="term" value="C:gas vesicle"/>
    <property type="evidence" value="ECO:0007669"/>
    <property type="project" value="UniProtKB-SubCell"/>
</dbReference>
<feature type="compositionally biased region" description="Acidic residues" evidence="4">
    <location>
        <begin position="137"/>
        <end position="165"/>
    </location>
</feature>
<dbReference type="AlphaFoldDB" id="M0N1P6"/>
<evidence type="ECO:0000256" key="1">
    <source>
        <dbReference type="ARBA" id="ARBA00022987"/>
    </source>
</evidence>
<organism evidence="5 6">
    <name type="scientific">Halococcus salifodinae DSM 8989</name>
    <dbReference type="NCBI Taxonomy" id="1227456"/>
    <lineage>
        <taxon>Archaea</taxon>
        <taxon>Methanobacteriati</taxon>
        <taxon>Methanobacteriota</taxon>
        <taxon>Stenosarchaea group</taxon>
        <taxon>Halobacteria</taxon>
        <taxon>Halobacteriales</taxon>
        <taxon>Halococcaceae</taxon>
        <taxon>Halococcus</taxon>
    </lineage>
</organism>
<dbReference type="OrthoDB" id="170622at2157"/>
<evidence type="ECO:0000313" key="5">
    <source>
        <dbReference type="EMBL" id="EMA51014.1"/>
    </source>
</evidence>
<evidence type="ECO:0000256" key="2">
    <source>
        <dbReference type="ARBA" id="ARBA00035108"/>
    </source>
</evidence>
<dbReference type="RefSeq" id="WP_005043860.1">
    <property type="nucleotide sequence ID" value="NZ_AOME01000069.1"/>
</dbReference>
<protein>
    <submittedName>
        <fullName evidence="5">Gas vesicle protein GvpA</fullName>
    </submittedName>
</protein>
<evidence type="ECO:0000256" key="3">
    <source>
        <dbReference type="ARBA" id="ARBA00035646"/>
    </source>
</evidence>
<dbReference type="InterPro" id="IPR018493">
    <property type="entry name" value="GvpA-like_CS"/>
</dbReference>
<feature type="compositionally biased region" description="Basic and acidic residues" evidence="4">
    <location>
        <begin position="67"/>
        <end position="81"/>
    </location>
</feature>
<dbReference type="PANTHER" id="PTHR35344:SF4">
    <property type="entry name" value="GAS VESICLE PROTEIN A1"/>
    <property type="match status" value="1"/>
</dbReference>
<dbReference type="PROSITE" id="PS00669">
    <property type="entry name" value="GAS_VESICLE_A_2"/>
    <property type="match status" value="1"/>
</dbReference>
<dbReference type="PROSITE" id="PS00234">
    <property type="entry name" value="GAS_VESICLE_A_1"/>
    <property type="match status" value="1"/>
</dbReference>
<dbReference type="PANTHER" id="PTHR35344">
    <property type="entry name" value="GAS VESICLE STRUCTURAL PROTEIN 2-RELATED"/>
    <property type="match status" value="1"/>
</dbReference>
<keyword evidence="1" id="KW-0304">Gas vesicle</keyword>
<proteinExistence type="inferred from homology"/>
<gene>
    <name evidence="5" type="ORF">C450_12795</name>
</gene>
<keyword evidence="6" id="KW-1185">Reference proteome</keyword>
<name>M0N1P6_9EURY</name>
<feature type="region of interest" description="Disordered" evidence="4">
    <location>
        <begin position="60"/>
        <end position="165"/>
    </location>
</feature>
<evidence type="ECO:0000313" key="6">
    <source>
        <dbReference type="Proteomes" id="UP000011625"/>
    </source>
</evidence>
<dbReference type="GO" id="GO:0012506">
    <property type="term" value="C:vesicle membrane"/>
    <property type="evidence" value="ECO:0007669"/>
    <property type="project" value="InterPro"/>
</dbReference>
<dbReference type="GO" id="GO:0005198">
    <property type="term" value="F:structural molecule activity"/>
    <property type="evidence" value="ECO:0007669"/>
    <property type="project" value="InterPro"/>
</dbReference>
<dbReference type="EMBL" id="AOME01000069">
    <property type="protein sequence ID" value="EMA51014.1"/>
    <property type="molecule type" value="Genomic_DNA"/>
</dbReference>
<accession>M0N1P6</accession>
<comment type="subcellular location">
    <subcellularLocation>
        <location evidence="2">Gas vesicle</location>
    </subcellularLocation>
</comment>
<dbReference type="PATRIC" id="fig|1227456.3.peg.2588"/>
<dbReference type="Pfam" id="PF00741">
    <property type="entry name" value="Gas_vesicle"/>
    <property type="match status" value="1"/>
</dbReference>
<dbReference type="Proteomes" id="UP000011625">
    <property type="component" value="Unassembled WGS sequence"/>
</dbReference>
<dbReference type="InterPro" id="IPR050530">
    <property type="entry name" value="GvpA"/>
</dbReference>
<comment type="caution">
    <text evidence="5">The sequence shown here is derived from an EMBL/GenBank/DDBJ whole genome shotgun (WGS) entry which is preliminary data.</text>
</comment>
<dbReference type="NCBIfam" id="NF046090">
    <property type="entry name" value="halo_gas_GvpJ"/>
    <property type="match status" value="1"/>
</dbReference>
<comment type="similarity">
    <text evidence="3">Belongs to the gas vesicle GvpA family.</text>
</comment>